<feature type="region of interest" description="Disordered" evidence="2">
    <location>
        <begin position="128"/>
        <end position="253"/>
    </location>
</feature>
<feature type="compositionally biased region" description="Basic and acidic residues" evidence="2">
    <location>
        <begin position="728"/>
        <end position="738"/>
    </location>
</feature>
<evidence type="ECO:0000256" key="2">
    <source>
        <dbReference type="SAM" id="MobiDB-lite"/>
    </source>
</evidence>
<feature type="region of interest" description="Disordered" evidence="2">
    <location>
        <begin position="707"/>
        <end position="828"/>
    </location>
</feature>
<feature type="compositionally biased region" description="Acidic residues" evidence="2">
    <location>
        <begin position="661"/>
        <end position="686"/>
    </location>
</feature>
<feature type="compositionally biased region" description="Polar residues" evidence="2">
    <location>
        <begin position="150"/>
        <end position="171"/>
    </location>
</feature>
<feature type="region of interest" description="Disordered" evidence="2">
    <location>
        <begin position="23"/>
        <end position="46"/>
    </location>
</feature>
<name>A0AAD9GSJ8_9STRA</name>
<accession>A0AAD9GSJ8</accession>
<feature type="compositionally biased region" description="Polar residues" evidence="2">
    <location>
        <begin position="754"/>
        <end position="763"/>
    </location>
</feature>
<feature type="compositionally biased region" description="Basic and acidic residues" evidence="2">
    <location>
        <begin position="214"/>
        <end position="223"/>
    </location>
</feature>
<sequence>MLSRVEDVRVFESSDDVILRSSSRRYSRQQLNSEDAEENEQLHPQHPYRMRKRVLQRGNGDFHQLNEENDQVLVPFWNQENNKPMEFVFLSSGEIRAREDCPPGLGLPKLQDHSANVSRRLAYNTQELSYESDDEDTRVSNHRNQMMKLSRQQVQKRGGRQNNGRSNSLASSLKDADVSSDSDSELDASKVSEEDREEARAAFHAQHRRQATRNAERRVDTHDRSRKRAPPHSLELDHLRKEEEEEEGMSDLATSRVELVLSEDFRQEKSPISAVSTHESARRERPAPLEQGSQLTEASDVRTRRSKRSPKMEVSHLVSEEPTPQVKGVAAYSVRGDGSSARKENEVASQLKSELQKEKKRVLEKVTQLLDEQGNNQQLRGRVEALEAQLAGRDGETDDKNWVAAEQDKLSQSTEKEQATRINVLEEQVRAQEAKISRLKHEKEELNTALKQLKKTGNSVSNTQRLDAEETGIVREELDEMTRRLQEFLAQVENWKDSSKKEMQHCKGQDRLPVVLERLWLDFPQFPGVLANVAKEKPSSSSEKQHQLSDGEDQVEAVHFLKKRLHQREEELRQIHVKYVELKELCARQCVREADLQNFINEHRLRGNLIIRKTDSIKPNGAASNQEPVQDDQPQRSTKLKMISSRGTNTPASYTERGGEQDDVVNDEYSDNQEDNDDYEEGDDYDYPVRAPKVFVQVGLDGVYEHASPTDSAIAQKLASRRNRGERKKQQQRVERIRLVPSPSLTQRHERVPTPTSVPRRNTSAQQSMSQASSSRHHSVLGECPPGCGSRPSFMRRKASPATRAKASKRPVSSSASRGAVGVIRPWM</sequence>
<evidence type="ECO:0000313" key="3">
    <source>
        <dbReference type="EMBL" id="KAK1943922.1"/>
    </source>
</evidence>
<feature type="region of interest" description="Disordered" evidence="2">
    <location>
        <begin position="617"/>
        <end position="688"/>
    </location>
</feature>
<organism evidence="3 4">
    <name type="scientific">Phytophthora citrophthora</name>
    <dbReference type="NCBI Taxonomy" id="4793"/>
    <lineage>
        <taxon>Eukaryota</taxon>
        <taxon>Sar</taxon>
        <taxon>Stramenopiles</taxon>
        <taxon>Oomycota</taxon>
        <taxon>Peronosporomycetes</taxon>
        <taxon>Peronosporales</taxon>
        <taxon>Peronosporaceae</taxon>
        <taxon>Phytophthora</taxon>
    </lineage>
</organism>
<protein>
    <submittedName>
        <fullName evidence="3">Uncharacterized protein</fullName>
    </submittedName>
</protein>
<feature type="compositionally biased region" description="Basic and acidic residues" evidence="2">
    <location>
        <begin position="187"/>
        <end position="201"/>
    </location>
</feature>
<keyword evidence="1" id="KW-0175">Coiled coil</keyword>
<dbReference type="EMBL" id="JASMQC010000007">
    <property type="protein sequence ID" value="KAK1943922.1"/>
    <property type="molecule type" value="Genomic_DNA"/>
</dbReference>
<feature type="coiled-coil region" evidence="1">
    <location>
        <begin position="415"/>
        <end position="498"/>
    </location>
</feature>
<reference evidence="3" key="1">
    <citation type="submission" date="2023-08" db="EMBL/GenBank/DDBJ databases">
        <title>Reference Genome Resource for the Citrus Pathogen Phytophthora citrophthora.</title>
        <authorList>
            <person name="Moller H."/>
            <person name="Coetzee B."/>
            <person name="Rose L.J."/>
            <person name="Van Niekerk J.M."/>
        </authorList>
    </citation>
    <scope>NUCLEOTIDE SEQUENCE</scope>
    <source>
        <strain evidence="3">STE-U-9442</strain>
    </source>
</reference>
<dbReference type="Proteomes" id="UP001259832">
    <property type="component" value="Unassembled WGS sequence"/>
</dbReference>
<feature type="compositionally biased region" description="Low complexity" evidence="2">
    <location>
        <begin position="812"/>
        <end position="828"/>
    </location>
</feature>
<evidence type="ECO:0000313" key="4">
    <source>
        <dbReference type="Proteomes" id="UP001259832"/>
    </source>
</evidence>
<keyword evidence="4" id="KW-1185">Reference proteome</keyword>
<feature type="region of interest" description="Disordered" evidence="2">
    <location>
        <begin position="265"/>
        <end position="326"/>
    </location>
</feature>
<proteinExistence type="predicted"/>
<dbReference type="AlphaFoldDB" id="A0AAD9GSJ8"/>
<gene>
    <name evidence="3" type="ORF">P3T76_005318</name>
</gene>
<feature type="compositionally biased region" description="Low complexity" evidence="2">
    <location>
        <begin position="764"/>
        <end position="774"/>
    </location>
</feature>
<feature type="coiled-coil region" evidence="1">
    <location>
        <begin position="341"/>
        <end position="389"/>
    </location>
</feature>
<comment type="caution">
    <text evidence="3">The sequence shown here is derived from an EMBL/GenBank/DDBJ whole genome shotgun (WGS) entry which is preliminary data.</text>
</comment>
<evidence type="ECO:0000256" key="1">
    <source>
        <dbReference type="SAM" id="Coils"/>
    </source>
</evidence>